<evidence type="ECO:0000313" key="3">
    <source>
        <dbReference type="Proteomes" id="UP000515150"/>
    </source>
</evidence>
<protein>
    <submittedName>
        <fullName evidence="4">Pentraxin-related protein PTX3-like isoform X1</fullName>
    </submittedName>
</protein>
<feature type="region of interest" description="Disordered" evidence="1">
    <location>
        <begin position="132"/>
        <end position="155"/>
    </location>
</feature>
<evidence type="ECO:0000256" key="2">
    <source>
        <dbReference type="SAM" id="SignalP"/>
    </source>
</evidence>
<feature type="chain" id="PRO_5040877084" evidence="2">
    <location>
        <begin position="24"/>
        <end position="189"/>
    </location>
</feature>
<dbReference type="AlphaFoldDB" id="A0A6P7LLC4"/>
<sequence>MDESRLIWHVLRALGLVVASLCADEMEFDGNYADAYDNEISQDQQEAADFSRWDKLFVALEDSHMQQKMLLQSVEQCRGAVTRLRTQVEELARGSPSAEAACRAQAERVGAGLRRAIVELREEEAAREARLNATLRAPPSRGRGASAAATPEVSAKEGVAMTTELEEVHLLLTRVLTQVEALRRGRGDV</sequence>
<dbReference type="OrthoDB" id="10009351at2759"/>
<keyword evidence="2" id="KW-0732">Signal</keyword>
<evidence type="ECO:0000256" key="1">
    <source>
        <dbReference type="SAM" id="MobiDB-lite"/>
    </source>
</evidence>
<dbReference type="Proteomes" id="UP000515150">
    <property type="component" value="Chromosome 22"/>
</dbReference>
<feature type="signal peptide" evidence="2">
    <location>
        <begin position="1"/>
        <end position="23"/>
    </location>
</feature>
<dbReference type="KEGG" id="bspl:114848877"/>
<accession>A0A6P7LLC4</accession>
<organism evidence="3 4">
    <name type="scientific">Betta splendens</name>
    <name type="common">Siamese fighting fish</name>
    <dbReference type="NCBI Taxonomy" id="158456"/>
    <lineage>
        <taxon>Eukaryota</taxon>
        <taxon>Metazoa</taxon>
        <taxon>Chordata</taxon>
        <taxon>Craniata</taxon>
        <taxon>Vertebrata</taxon>
        <taxon>Euteleostomi</taxon>
        <taxon>Actinopterygii</taxon>
        <taxon>Neopterygii</taxon>
        <taxon>Teleostei</taxon>
        <taxon>Neoteleostei</taxon>
        <taxon>Acanthomorphata</taxon>
        <taxon>Anabantaria</taxon>
        <taxon>Anabantiformes</taxon>
        <taxon>Anabantoidei</taxon>
        <taxon>Osphronemidae</taxon>
        <taxon>Betta</taxon>
    </lineage>
</organism>
<proteinExistence type="predicted"/>
<gene>
    <name evidence="4" type="primary">LOC114848877</name>
</gene>
<name>A0A6P7LLC4_BETSP</name>
<reference evidence="4" key="1">
    <citation type="submission" date="2025-08" db="UniProtKB">
        <authorList>
            <consortium name="RefSeq"/>
        </authorList>
    </citation>
    <scope>IDENTIFICATION</scope>
</reference>
<dbReference type="InParanoid" id="A0A6P7LLC4"/>
<dbReference type="GeneID" id="114848877"/>
<evidence type="ECO:0000313" key="4">
    <source>
        <dbReference type="RefSeq" id="XP_028995571.2"/>
    </source>
</evidence>
<keyword evidence="3" id="KW-1185">Reference proteome</keyword>
<dbReference type="RefSeq" id="XP_028995571.2">
    <property type="nucleotide sequence ID" value="XM_029139738.3"/>
</dbReference>